<keyword evidence="1 5" id="KW-0489">Methyltransferase</keyword>
<organism evidence="6 7">
    <name type="scientific">Azonexus hydrophilus</name>
    <dbReference type="NCBI Taxonomy" id="418702"/>
    <lineage>
        <taxon>Bacteria</taxon>
        <taxon>Pseudomonadati</taxon>
        <taxon>Pseudomonadota</taxon>
        <taxon>Betaproteobacteria</taxon>
        <taxon>Rhodocyclales</taxon>
        <taxon>Azonexaceae</taxon>
        <taxon>Azonexus</taxon>
    </lineage>
</organism>
<dbReference type="Pfam" id="PF00145">
    <property type="entry name" value="DNA_methylase"/>
    <property type="match status" value="1"/>
</dbReference>
<reference evidence="6 7" key="1">
    <citation type="submission" date="2024-04" db="EMBL/GenBank/DDBJ databases">
        <title>Dissimilatory iodate-reducing microorganisms contribute to the enrichment of iodine in groundwater.</title>
        <authorList>
            <person name="Jiang Z."/>
        </authorList>
    </citation>
    <scope>NUCLEOTIDE SEQUENCE [LARGE SCALE GENOMIC DNA]</scope>
    <source>
        <strain evidence="6 7">NCP973</strain>
        <plasmid evidence="6 7">unnamed1</plasmid>
    </source>
</reference>
<accession>A0ABZ2XLD5</accession>
<dbReference type="GO" id="GO:0032259">
    <property type="term" value="P:methylation"/>
    <property type="evidence" value="ECO:0007669"/>
    <property type="project" value="UniProtKB-KW"/>
</dbReference>
<dbReference type="InterPro" id="IPR001525">
    <property type="entry name" value="C5_MeTfrase"/>
</dbReference>
<sequence>MLDINSHDLLSMFSGLESVRVVVAENRIHILPVASEFRAKKRLEALKATINAGEAVTVGSVASGVGILDMAAHAGFAESGLESKLAFANEIRDDCMEHMAARNPSFTKETITLTMPLQELMFDTWALSKLPNVSVLVGGIPCSGASVAGRAKRKLEHPEDHPEVGHLVVSYIAAVAKFAPAICVLENVPQYATSASMSILRSSLRDLGYEVHEVILDSAEWNMLEHRKRLAMVAVTKGIQFDVEDIQRPVPRVTSFGEIMEDVDPDHSTWGSIDYLWSKLERVPDSTEKYTCVGFRFETFIYKSPQASKSMIGRCADLPATRPHGAAVKRGGRQGVAASALCSLH</sequence>
<evidence type="ECO:0000256" key="3">
    <source>
        <dbReference type="ARBA" id="ARBA00022747"/>
    </source>
</evidence>
<evidence type="ECO:0000256" key="4">
    <source>
        <dbReference type="ARBA" id="ARBA00047422"/>
    </source>
</evidence>
<keyword evidence="5" id="KW-0949">S-adenosyl-L-methionine</keyword>
<comment type="catalytic activity">
    <reaction evidence="4">
        <text>a 2'-deoxycytidine in DNA + S-adenosyl-L-methionine = a 5-methyl-2'-deoxycytidine in DNA + S-adenosyl-L-homocysteine + H(+)</text>
        <dbReference type="Rhea" id="RHEA:13681"/>
        <dbReference type="Rhea" id="RHEA-COMP:11369"/>
        <dbReference type="Rhea" id="RHEA-COMP:11370"/>
        <dbReference type="ChEBI" id="CHEBI:15378"/>
        <dbReference type="ChEBI" id="CHEBI:57856"/>
        <dbReference type="ChEBI" id="CHEBI:59789"/>
        <dbReference type="ChEBI" id="CHEBI:85452"/>
        <dbReference type="ChEBI" id="CHEBI:85454"/>
        <dbReference type="EC" id="2.1.1.37"/>
    </reaction>
</comment>
<dbReference type="Proteomes" id="UP001479520">
    <property type="component" value="Plasmid unnamed1"/>
</dbReference>
<keyword evidence="7" id="KW-1185">Reference proteome</keyword>
<dbReference type="InterPro" id="IPR029063">
    <property type="entry name" value="SAM-dependent_MTases_sf"/>
</dbReference>
<evidence type="ECO:0000256" key="5">
    <source>
        <dbReference type="PROSITE-ProRule" id="PRU01016"/>
    </source>
</evidence>
<dbReference type="EMBL" id="CP151407">
    <property type="protein sequence ID" value="WZJ23426.1"/>
    <property type="molecule type" value="Genomic_DNA"/>
</dbReference>
<dbReference type="SUPFAM" id="SSF53335">
    <property type="entry name" value="S-adenosyl-L-methionine-dependent methyltransferases"/>
    <property type="match status" value="1"/>
</dbReference>
<comment type="similarity">
    <text evidence="5">Belongs to the class I-like SAM-binding methyltransferase superfamily. C5-methyltransferase family.</text>
</comment>
<keyword evidence="3" id="KW-0680">Restriction system</keyword>
<protein>
    <submittedName>
        <fullName evidence="6">DNA cytosine methyltransferase</fullName>
    </submittedName>
</protein>
<proteinExistence type="inferred from homology"/>
<evidence type="ECO:0000313" key="7">
    <source>
        <dbReference type="Proteomes" id="UP001479520"/>
    </source>
</evidence>
<dbReference type="RefSeq" id="WP_341744758.1">
    <property type="nucleotide sequence ID" value="NZ_CP151407.1"/>
</dbReference>
<evidence type="ECO:0000256" key="1">
    <source>
        <dbReference type="ARBA" id="ARBA00022603"/>
    </source>
</evidence>
<keyword evidence="2 5" id="KW-0808">Transferase</keyword>
<dbReference type="PROSITE" id="PS51679">
    <property type="entry name" value="SAM_MT_C5"/>
    <property type="match status" value="1"/>
</dbReference>
<gene>
    <name evidence="6" type="ORF">AADV58_16850</name>
</gene>
<dbReference type="Gene3D" id="3.40.50.150">
    <property type="entry name" value="Vaccinia Virus protein VP39"/>
    <property type="match status" value="1"/>
</dbReference>
<feature type="active site" evidence="5">
    <location>
        <position position="142"/>
    </location>
</feature>
<name>A0ABZ2XLD5_9RHOO</name>
<dbReference type="GO" id="GO:0008168">
    <property type="term" value="F:methyltransferase activity"/>
    <property type="evidence" value="ECO:0007669"/>
    <property type="project" value="UniProtKB-KW"/>
</dbReference>
<geneLocation type="plasmid" evidence="6 7">
    <name>unnamed1</name>
</geneLocation>
<keyword evidence="6" id="KW-0614">Plasmid</keyword>
<evidence type="ECO:0000256" key="2">
    <source>
        <dbReference type="ARBA" id="ARBA00022679"/>
    </source>
</evidence>
<evidence type="ECO:0000313" key="6">
    <source>
        <dbReference type="EMBL" id="WZJ23426.1"/>
    </source>
</evidence>